<evidence type="ECO:0000313" key="3">
    <source>
        <dbReference type="EMBL" id="TCK83383.1"/>
    </source>
</evidence>
<dbReference type="SUPFAM" id="SSF51735">
    <property type="entry name" value="NAD(P)-binding Rossmann-fold domains"/>
    <property type="match status" value="1"/>
</dbReference>
<dbReference type="InterPro" id="IPR051267">
    <property type="entry name" value="STEAP_metalloreductase"/>
</dbReference>
<evidence type="ECO:0000256" key="1">
    <source>
        <dbReference type="ARBA" id="ARBA00023002"/>
    </source>
</evidence>
<dbReference type="Gene3D" id="3.40.50.720">
    <property type="entry name" value="NAD(P)-binding Rossmann-like Domain"/>
    <property type="match status" value="1"/>
</dbReference>
<dbReference type="InterPro" id="IPR028939">
    <property type="entry name" value="P5C_Rdtase_cat_N"/>
</dbReference>
<accession>A0A4R1M169</accession>
<dbReference type="InterPro" id="IPR036291">
    <property type="entry name" value="NAD(P)-bd_dom_sf"/>
</dbReference>
<dbReference type="PANTHER" id="PTHR14239">
    <property type="entry name" value="DUDULIN-RELATED"/>
    <property type="match status" value="1"/>
</dbReference>
<dbReference type="Proteomes" id="UP000294616">
    <property type="component" value="Unassembled WGS sequence"/>
</dbReference>
<keyword evidence="1" id="KW-0560">Oxidoreductase</keyword>
<dbReference type="EMBL" id="SMGO01000002">
    <property type="protein sequence ID" value="TCK83383.1"/>
    <property type="molecule type" value="Genomic_DNA"/>
</dbReference>
<feature type="domain" description="Pyrroline-5-carboxylate reductase catalytic N-terminal" evidence="2">
    <location>
        <begin position="4"/>
        <end position="93"/>
    </location>
</feature>
<proteinExistence type="predicted"/>
<dbReference type="Pfam" id="PF03807">
    <property type="entry name" value="F420_oxidored"/>
    <property type="match status" value="1"/>
</dbReference>
<dbReference type="AlphaFoldDB" id="A0A4R1M169"/>
<keyword evidence="4" id="KW-1185">Reference proteome</keyword>
<name>A0A4R1M169_9SPHI</name>
<evidence type="ECO:0000259" key="2">
    <source>
        <dbReference type="Pfam" id="PF03807"/>
    </source>
</evidence>
<gene>
    <name evidence="3" type="ORF">C8N28_1984</name>
</gene>
<reference evidence="3 4" key="1">
    <citation type="submission" date="2019-03" db="EMBL/GenBank/DDBJ databases">
        <title>Genomic Encyclopedia of Archaeal and Bacterial Type Strains, Phase II (KMG-II): from individual species to whole genera.</title>
        <authorList>
            <person name="Goeker M."/>
        </authorList>
    </citation>
    <scope>NUCLEOTIDE SEQUENCE [LARGE SCALE GENOMIC DNA]</scope>
    <source>
        <strain evidence="3 4">DSM 22554</strain>
    </source>
</reference>
<protein>
    <recommendedName>
        <fullName evidence="2">Pyrroline-5-carboxylate reductase catalytic N-terminal domain-containing protein</fullName>
    </recommendedName>
</protein>
<dbReference type="GO" id="GO:0016491">
    <property type="term" value="F:oxidoreductase activity"/>
    <property type="evidence" value="ECO:0007669"/>
    <property type="project" value="UniProtKB-KW"/>
</dbReference>
<organism evidence="3 4">
    <name type="scientific">Albibacterium bauzanense</name>
    <dbReference type="NCBI Taxonomy" id="653929"/>
    <lineage>
        <taxon>Bacteria</taxon>
        <taxon>Pseudomonadati</taxon>
        <taxon>Bacteroidota</taxon>
        <taxon>Sphingobacteriia</taxon>
        <taxon>Sphingobacteriales</taxon>
        <taxon>Sphingobacteriaceae</taxon>
        <taxon>Albibacterium</taxon>
    </lineage>
</organism>
<dbReference type="OrthoDB" id="9786864at2"/>
<evidence type="ECO:0000313" key="4">
    <source>
        <dbReference type="Proteomes" id="UP000294616"/>
    </source>
</evidence>
<comment type="caution">
    <text evidence="3">The sequence shown here is derived from an EMBL/GenBank/DDBJ whole genome shotgun (WGS) entry which is preliminary data.</text>
</comment>
<sequence length="198" mass="21276">MKKTIGIIGAGNIGKTVAAHLLKKGYSVKISNSKHPDSLKETILQLGNGATAVTATEAAQEDIVLLALPWIQVKALTPIANWNNKIVIDATNHFITPDFQVADLGNRSSSEVVQDYLPGARIVKAFNTLYFKILEENPVVANGHRVLFMSGDDQEAKVQLSDMIRDIGFAPVDLGSLSVGGKLQQAKGALSLVNFIKL</sequence>